<accession>A0A428SJD7</accession>
<name>A0A428SJD7_9HYPO</name>
<evidence type="ECO:0000313" key="3">
    <source>
        <dbReference type="Proteomes" id="UP000287144"/>
    </source>
</evidence>
<dbReference type="EMBL" id="NKCK01000239">
    <property type="protein sequence ID" value="RSL89847.1"/>
    <property type="molecule type" value="Genomic_DNA"/>
</dbReference>
<dbReference type="AlphaFoldDB" id="A0A428SJD7"/>
<protein>
    <submittedName>
        <fullName evidence="2">Uncharacterized protein</fullName>
    </submittedName>
</protein>
<feature type="compositionally biased region" description="Basic residues" evidence="1">
    <location>
        <begin position="49"/>
        <end position="64"/>
    </location>
</feature>
<feature type="region of interest" description="Disordered" evidence="1">
    <location>
        <begin position="33"/>
        <end position="94"/>
    </location>
</feature>
<evidence type="ECO:0000313" key="2">
    <source>
        <dbReference type="EMBL" id="RSL89847.1"/>
    </source>
</evidence>
<comment type="caution">
    <text evidence="2">The sequence shown here is derived from an EMBL/GenBank/DDBJ whole genome shotgun (WGS) entry which is preliminary data.</text>
</comment>
<feature type="compositionally biased region" description="Low complexity" evidence="1">
    <location>
        <begin position="71"/>
        <end position="85"/>
    </location>
</feature>
<gene>
    <name evidence="2" type="ORF">CEP52_014764</name>
</gene>
<reference evidence="2 3" key="1">
    <citation type="submission" date="2017-06" db="EMBL/GenBank/DDBJ databases">
        <title>Comparative genomic analysis of Ambrosia Fusariam Clade fungi.</title>
        <authorList>
            <person name="Stajich J.E."/>
            <person name="Carrillo J."/>
            <person name="Kijimoto T."/>
            <person name="Eskalen A."/>
            <person name="O'Donnell K."/>
            <person name="Kasson M."/>
        </authorList>
    </citation>
    <scope>NUCLEOTIDE SEQUENCE [LARGE SCALE GENOMIC DNA]</scope>
    <source>
        <strain evidence="2 3">NRRL62579</strain>
    </source>
</reference>
<organism evidence="2 3">
    <name type="scientific">Fusarium oligoseptatum</name>
    <dbReference type="NCBI Taxonomy" id="2604345"/>
    <lineage>
        <taxon>Eukaryota</taxon>
        <taxon>Fungi</taxon>
        <taxon>Dikarya</taxon>
        <taxon>Ascomycota</taxon>
        <taxon>Pezizomycotina</taxon>
        <taxon>Sordariomycetes</taxon>
        <taxon>Hypocreomycetidae</taxon>
        <taxon>Hypocreales</taxon>
        <taxon>Nectriaceae</taxon>
        <taxon>Fusarium</taxon>
        <taxon>Fusarium solani species complex</taxon>
    </lineage>
</organism>
<evidence type="ECO:0000256" key="1">
    <source>
        <dbReference type="SAM" id="MobiDB-lite"/>
    </source>
</evidence>
<keyword evidence="3" id="KW-1185">Reference proteome</keyword>
<sequence length="159" mass="17940">MDSSVPCASQQDSNSVALDVQDLVLKLQQAFATRRHTRRNAPRGPRGISCRRQKRQHARRLKPSRRNDTHTPPNTNTELTLPANNGGDAAQPHHDAPRFFDIEEILAQISYVEVDEINLTQCYGSEGIQKAIDSAVPVYMTLHEMRDEQGIGGERRRDK</sequence>
<dbReference type="Proteomes" id="UP000287144">
    <property type="component" value="Unassembled WGS sequence"/>
</dbReference>
<proteinExistence type="predicted"/>